<name>A0A0A9F1J7_ARUDO</name>
<accession>A0A0A9F1J7</accession>
<reference evidence="1" key="1">
    <citation type="submission" date="2014-09" db="EMBL/GenBank/DDBJ databases">
        <authorList>
            <person name="Magalhaes I.L.F."/>
            <person name="Oliveira U."/>
            <person name="Santos F.R."/>
            <person name="Vidigal T.H.D.A."/>
            <person name="Brescovit A.D."/>
            <person name="Santos A.J."/>
        </authorList>
    </citation>
    <scope>NUCLEOTIDE SEQUENCE</scope>
    <source>
        <tissue evidence="1">Shoot tissue taken approximately 20 cm above the soil surface</tissue>
    </source>
</reference>
<evidence type="ECO:0000313" key="1">
    <source>
        <dbReference type="EMBL" id="JAE04016.1"/>
    </source>
</evidence>
<reference evidence="1" key="2">
    <citation type="journal article" date="2015" name="Data Brief">
        <title>Shoot transcriptome of the giant reed, Arundo donax.</title>
        <authorList>
            <person name="Barrero R.A."/>
            <person name="Guerrero F.D."/>
            <person name="Moolhuijzen P."/>
            <person name="Goolsby J.A."/>
            <person name="Tidwell J."/>
            <person name="Bellgard S.E."/>
            <person name="Bellgard M.I."/>
        </authorList>
    </citation>
    <scope>NUCLEOTIDE SEQUENCE</scope>
    <source>
        <tissue evidence="1">Shoot tissue taken approximately 20 cm above the soil surface</tissue>
    </source>
</reference>
<sequence length="40" mass="4453">MQNHHKRHTCNLSNVFDTKISHKFAVCSKSAISRSSPSAP</sequence>
<protein>
    <submittedName>
        <fullName evidence="1">Uncharacterized protein</fullName>
    </submittedName>
</protein>
<dbReference type="EMBL" id="GBRH01193880">
    <property type="protein sequence ID" value="JAE04016.1"/>
    <property type="molecule type" value="Transcribed_RNA"/>
</dbReference>
<proteinExistence type="predicted"/>
<organism evidence="1">
    <name type="scientific">Arundo donax</name>
    <name type="common">Giant reed</name>
    <name type="synonym">Donax arundinaceus</name>
    <dbReference type="NCBI Taxonomy" id="35708"/>
    <lineage>
        <taxon>Eukaryota</taxon>
        <taxon>Viridiplantae</taxon>
        <taxon>Streptophyta</taxon>
        <taxon>Embryophyta</taxon>
        <taxon>Tracheophyta</taxon>
        <taxon>Spermatophyta</taxon>
        <taxon>Magnoliopsida</taxon>
        <taxon>Liliopsida</taxon>
        <taxon>Poales</taxon>
        <taxon>Poaceae</taxon>
        <taxon>PACMAD clade</taxon>
        <taxon>Arundinoideae</taxon>
        <taxon>Arundineae</taxon>
        <taxon>Arundo</taxon>
    </lineage>
</organism>
<dbReference type="AlphaFoldDB" id="A0A0A9F1J7"/>